<sequence length="56" mass="6461">MTLHLRNRLDIWTSCTHTSSPSKALRSSSASYFQTRSLEEVKLHLNSLRCYPGSHR</sequence>
<proteinExistence type="predicted"/>
<reference evidence="1" key="1">
    <citation type="submission" date="2020-11" db="EMBL/GenBank/DDBJ databases">
        <authorList>
            <person name="Tran Van P."/>
        </authorList>
    </citation>
    <scope>NUCLEOTIDE SEQUENCE</scope>
</reference>
<keyword evidence="2" id="KW-1185">Reference proteome</keyword>
<evidence type="ECO:0000313" key="1">
    <source>
        <dbReference type="EMBL" id="CAD7246891.1"/>
    </source>
</evidence>
<dbReference type="OrthoDB" id="275177at2759"/>
<dbReference type="EMBL" id="CAJPEV010001268">
    <property type="protein sequence ID" value="CAG0891747.1"/>
    <property type="molecule type" value="Genomic_DNA"/>
</dbReference>
<protein>
    <submittedName>
        <fullName evidence="1">Uncharacterized protein</fullName>
    </submittedName>
</protein>
<dbReference type="Proteomes" id="UP000677054">
    <property type="component" value="Unassembled WGS sequence"/>
</dbReference>
<dbReference type="AlphaFoldDB" id="A0A7R8XAA1"/>
<dbReference type="EMBL" id="LR900785">
    <property type="protein sequence ID" value="CAD7246891.1"/>
    <property type="molecule type" value="Genomic_DNA"/>
</dbReference>
<evidence type="ECO:0000313" key="2">
    <source>
        <dbReference type="Proteomes" id="UP000677054"/>
    </source>
</evidence>
<gene>
    <name evidence="1" type="ORF">DSTB1V02_LOCUS6733</name>
</gene>
<accession>A0A7R8XAA1</accession>
<organism evidence="1">
    <name type="scientific">Darwinula stevensoni</name>
    <dbReference type="NCBI Taxonomy" id="69355"/>
    <lineage>
        <taxon>Eukaryota</taxon>
        <taxon>Metazoa</taxon>
        <taxon>Ecdysozoa</taxon>
        <taxon>Arthropoda</taxon>
        <taxon>Crustacea</taxon>
        <taxon>Oligostraca</taxon>
        <taxon>Ostracoda</taxon>
        <taxon>Podocopa</taxon>
        <taxon>Podocopida</taxon>
        <taxon>Darwinulocopina</taxon>
        <taxon>Darwinuloidea</taxon>
        <taxon>Darwinulidae</taxon>
        <taxon>Darwinula</taxon>
    </lineage>
</organism>
<name>A0A7R8XAA1_9CRUS</name>